<keyword evidence="1" id="KW-1133">Transmembrane helix</keyword>
<dbReference type="Proteomes" id="UP000784294">
    <property type="component" value="Unassembled WGS sequence"/>
</dbReference>
<gene>
    <name evidence="2" type="ORF">PXEA_LOCUS33056</name>
</gene>
<organism evidence="2 3">
    <name type="scientific">Protopolystoma xenopodis</name>
    <dbReference type="NCBI Taxonomy" id="117903"/>
    <lineage>
        <taxon>Eukaryota</taxon>
        <taxon>Metazoa</taxon>
        <taxon>Spiralia</taxon>
        <taxon>Lophotrochozoa</taxon>
        <taxon>Platyhelminthes</taxon>
        <taxon>Monogenea</taxon>
        <taxon>Polyopisthocotylea</taxon>
        <taxon>Polystomatidea</taxon>
        <taxon>Polystomatidae</taxon>
        <taxon>Protopolystoma</taxon>
    </lineage>
</organism>
<dbReference type="EMBL" id="CAAALY010261933">
    <property type="protein sequence ID" value="VEL39616.1"/>
    <property type="molecule type" value="Genomic_DNA"/>
</dbReference>
<proteinExistence type="predicted"/>
<evidence type="ECO:0000313" key="3">
    <source>
        <dbReference type="Proteomes" id="UP000784294"/>
    </source>
</evidence>
<protein>
    <submittedName>
        <fullName evidence="2">Uncharacterized protein</fullName>
    </submittedName>
</protein>
<evidence type="ECO:0000313" key="2">
    <source>
        <dbReference type="EMBL" id="VEL39616.1"/>
    </source>
</evidence>
<name>A0A3S5B3W1_9PLAT</name>
<feature type="transmembrane region" description="Helical" evidence="1">
    <location>
        <begin position="66"/>
        <end position="90"/>
    </location>
</feature>
<dbReference type="AlphaFoldDB" id="A0A3S5B3W1"/>
<accession>A0A3S5B3W1</accession>
<keyword evidence="1" id="KW-0812">Transmembrane</keyword>
<comment type="caution">
    <text evidence="2">The sequence shown here is derived from an EMBL/GenBank/DDBJ whole genome shotgun (WGS) entry which is preliminary data.</text>
</comment>
<reference evidence="2" key="1">
    <citation type="submission" date="2018-11" db="EMBL/GenBank/DDBJ databases">
        <authorList>
            <consortium name="Pathogen Informatics"/>
        </authorList>
    </citation>
    <scope>NUCLEOTIDE SEQUENCE</scope>
</reference>
<keyword evidence="3" id="KW-1185">Reference proteome</keyword>
<keyword evidence="1" id="KW-0472">Membrane</keyword>
<evidence type="ECO:0000256" key="1">
    <source>
        <dbReference type="SAM" id="Phobius"/>
    </source>
</evidence>
<sequence>MALSSRSRVGISTSPDITSALAETADLSAPFKRDSDNSSISDLNHTQLDTRSQAIRPVWPVLHWSLLVISACFVCSLFTSLIWLAIFYLFSRTGDQSKSSCSPWDCLRRCNIGCYSSGSVFDCAPDWRNQVVPCNRISANYSGPTRTRNAYRADNIGDVRDDDTSRKVCPTSVQSEEISAMSMFTLIAIIN</sequence>